<reference evidence="3" key="1">
    <citation type="journal article" date="2023" name="Mol. Phylogenet. Evol.">
        <title>Genome-scale phylogeny and comparative genomics of the fungal order Sordariales.</title>
        <authorList>
            <person name="Hensen N."/>
            <person name="Bonometti L."/>
            <person name="Westerberg I."/>
            <person name="Brannstrom I.O."/>
            <person name="Guillou S."/>
            <person name="Cros-Aarteil S."/>
            <person name="Calhoun S."/>
            <person name="Haridas S."/>
            <person name="Kuo A."/>
            <person name="Mondo S."/>
            <person name="Pangilinan J."/>
            <person name="Riley R."/>
            <person name="LaButti K."/>
            <person name="Andreopoulos B."/>
            <person name="Lipzen A."/>
            <person name="Chen C."/>
            <person name="Yan M."/>
            <person name="Daum C."/>
            <person name="Ng V."/>
            <person name="Clum A."/>
            <person name="Steindorff A."/>
            <person name="Ohm R.A."/>
            <person name="Martin F."/>
            <person name="Silar P."/>
            <person name="Natvig D.O."/>
            <person name="Lalanne C."/>
            <person name="Gautier V."/>
            <person name="Ament-Velasquez S.L."/>
            <person name="Kruys A."/>
            <person name="Hutchinson M.I."/>
            <person name="Powell A.J."/>
            <person name="Barry K."/>
            <person name="Miller A.N."/>
            <person name="Grigoriev I.V."/>
            <person name="Debuchy R."/>
            <person name="Gladieux P."/>
            <person name="Hiltunen Thoren M."/>
            <person name="Johannesson H."/>
        </authorList>
    </citation>
    <scope>NUCLEOTIDE SEQUENCE</scope>
    <source>
        <strain evidence="3">CBS 626.80</strain>
    </source>
</reference>
<feature type="region of interest" description="Disordered" evidence="1">
    <location>
        <begin position="238"/>
        <end position="261"/>
    </location>
</feature>
<feature type="region of interest" description="Disordered" evidence="1">
    <location>
        <begin position="142"/>
        <end position="162"/>
    </location>
</feature>
<evidence type="ECO:0000313" key="3">
    <source>
        <dbReference type="EMBL" id="KAK3954929.1"/>
    </source>
</evidence>
<feature type="compositionally biased region" description="Basic and acidic residues" evidence="1">
    <location>
        <begin position="238"/>
        <end position="255"/>
    </location>
</feature>
<name>A0AAN6P1R6_9PEZI</name>
<organism evidence="3 4">
    <name type="scientific">Pseudoneurospora amorphoporcata</name>
    <dbReference type="NCBI Taxonomy" id="241081"/>
    <lineage>
        <taxon>Eukaryota</taxon>
        <taxon>Fungi</taxon>
        <taxon>Dikarya</taxon>
        <taxon>Ascomycota</taxon>
        <taxon>Pezizomycotina</taxon>
        <taxon>Sordariomycetes</taxon>
        <taxon>Sordariomycetidae</taxon>
        <taxon>Sordariales</taxon>
        <taxon>Sordariaceae</taxon>
        <taxon>Pseudoneurospora</taxon>
    </lineage>
</organism>
<dbReference type="AlphaFoldDB" id="A0AAN6P1R6"/>
<evidence type="ECO:0000259" key="2">
    <source>
        <dbReference type="Pfam" id="PF25534"/>
    </source>
</evidence>
<keyword evidence="4" id="KW-1185">Reference proteome</keyword>
<dbReference type="EMBL" id="MU859083">
    <property type="protein sequence ID" value="KAK3954929.1"/>
    <property type="molecule type" value="Genomic_DNA"/>
</dbReference>
<feature type="domain" description="DUF7918" evidence="2">
    <location>
        <begin position="117"/>
        <end position="218"/>
    </location>
</feature>
<evidence type="ECO:0000256" key="1">
    <source>
        <dbReference type="SAM" id="MobiDB-lite"/>
    </source>
</evidence>
<proteinExistence type="predicted"/>
<reference evidence="3" key="2">
    <citation type="submission" date="2023-06" db="EMBL/GenBank/DDBJ databases">
        <authorList>
            <consortium name="Lawrence Berkeley National Laboratory"/>
            <person name="Mondo S.J."/>
            <person name="Hensen N."/>
            <person name="Bonometti L."/>
            <person name="Westerberg I."/>
            <person name="Brannstrom I.O."/>
            <person name="Guillou S."/>
            <person name="Cros-Aarteil S."/>
            <person name="Calhoun S."/>
            <person name="Haridas S."/>
            <person name="Kuo A."/>
            <person name="Pangilinan J."/>
            <person name="Riley R."/>
            <person name="Labutti K."/>
            <person name="Andreopoulos B."/>
            <person name="Lipzen A."/>
            <person name="Chen C."/>
            <person name="Yanf M."/>
            <person name="Daum C."/>
            <person name="Ng V."/>
            <person name="Clum A."/>
            <person name="Steindorff A."/>
            <person name="Ohm R."/>
            <person name="Martin F."/>
            <person name="Silar P."/>
            <person name="Natvig D."/>
            <person name="Lalanne C."/>
            <person name="Gautier V."/>
            <person name="Ament-Velasquez S.L."/>
            <person name="Kruys A."/>
            <person name="Hutchinson M.I."/>
            <person name="Powell A.J."/>
            <person name="Barry K."/>
            <person name="Miller A.N."/>
            <person name="Grigoriev I.V."/>
            <person name="Debuchy R."/>
            <person name="Gladieux P."/>
            <person name="Thoren M.H."/>
            <person name="Johannesson H."/>
        </authorList>
    </citation>
    <scope>NUCLEOTIDE SEQUENCE</scope>
    <source>
        <strain evidence="3">CBS 626.80</strain>
    </source>
</reference>
<gene>
    <name evidence="3" type="ORF">QBC32DRAFT_311605</name>
</gene>
<feature type="domain" description="DUF7918" evidence="2">
    <location>
        <begin position="9"/>
        <end position="96"/>
    </location>
</feature>
<comment type="caution">
    <text evidence="3">The sequence shown here is derived from an EMBL/GenBank/DDBJ whole genome shotgun (WGS) entry which is preliminary data.</text>
</comment>
<dbReference type="PANTHER" id="PTHR36223">
    <property type="entry name" value="BETA-LACTAMASE-TYPE TRANSPEPTIDASE FOLD DOMAIN CONTAINING PROTEIN"/>
    <property type="match status" value="1"/>
</dbReference>
<evidence type="ECO:0000313" key="4">
    <source>
        <dbReference type="Proteomes" id="UP001303222"/>
    </source>
</evidence>
<dbReference type="InterPro" id="IPR057678">
    <property type="entry name" value="DUF7918"/>
</dbReference>
<accession>A0AAN6P1R6</accession>
<sequence>MAVLTCYPGLEVAVEVDGQRAQEYDAPADEIEAGAKELNFHSIPDMPIEGSPPYIIKYIESKPGKPFAFQLDSTNFAIPSSDNKKHLVQYRCVLDGISTGYNQLVGGAKSMEGGNGKQGDRTKEYGTLLVKLWDAIDLKRTRPKAASRRSRSPVPVQSVSEKALKGRSVDSKVVFDTQPSSAYKRVPVVHYPDRRPFAVFEFRYRTMEGLMCEGIVPRPVNEDDDQVVDVEKEQQPLNRVKPDPENTRGIKREFTDPNPMPVCYKLRGLENGKVEIDLTDD</sequence>
<feature type="compositionally biased region" description="Basic residues" evidence="1">
    <location>
        <begin position="142"/>
        <end position="151"/>
    </location>
</feature>
<protein>
    <recommendedName>
        <fullName evidence="2">DUF7918 domain-containing protein</fullName>
    </recommendedName>
</protein>
<dbReference type="Pfam" id="PF25534">
    <property type="entry name" value="DUF7918"/>
    <property type="match status" value="2"/>
</dbReference>
<dbReference type="Proteomes" id="UP001303222">
    <property type="component" value="Unassembled WGS sequence"/>
</dbReference>
<dbReference type="PANTHER" id="PTHR36223:SF1">
    <property type="entry name" value="TRANSCRIPTION ELONGATION FACTOR EAF N-TERMINAL DOMAIN-CONTAINING PROTEIN"/>
    <property type="match status" value="1"/>
</dbReference>